<dbReference type="Pfam" id="PF00682">
    <property type="entry name" value="HMGL-like"/>
    <property type="match status" value="1"/>
</dbReference>
<evidence type="ECO:0000256" key="5">
    <source>
        <dbReference type="ARBA" id="ARBA00022679"/>
    </source>
</evidence>
<dbReference type="OrthoDB" id="9804858at2"/>
<keyword evidence="10" id="KW-1185">Reference proteome</keyword>
<dbReference type="Pfam" id="PF08502">
    <property type="entry name" value="LeuA_dimer"/>
    <property type="match status" value="1"/>
</dbReference>
<evidence type="ECO:0000256" key="7">
    <source>
        <dbReference type="RuleBase" id="RU003523"/>
    </source>
</evidence>
<dbReference type="eggNOG" id="COG0119">
    <property type="taxonomic scope" value="Bacteria"/>
</dbReference>
<proteinExistence type="inferred from homology"/>
<dbReference type="NCBIfam" id="NF002991">
    <property type="entry name" value="PRK03739.1"/>
    <property type="match status" value="1"/>
</dbReference>
<keyword evidence="9" id="KW-0012">Acyltransferase</keyword>
<dbReference type="Proteomes" id="UP000004947">
    <property type="component" value="Unassembled WGS sequence"/>
</dbReference>
<evidence type="ECO:0000256" key="6">
    <source>
        <dbReference type="ARBA" id="ARBA00023304"/>
    </source>
</evidence>
<organism evidence="9 10">
    <name type="scientific">Lentisphaera araneosa HTCC2155</name>
    <dbReference type="NCBI Taxonomy" id="313628"/>
    <lineage>
        <taxon>Bacteria</taxon>
        <taxon>Pseudomonadati</taxon>
        <taxon>Lentisphaerota</taxon>
        <taxon>Lentisphaeria</taxon>
        <taxon>Lentisphaerales</taxon>
        <taxon>Lentisphaeraceae</taxon>
        <taxon>Lentisphaera</taxon>
    </lineage>
</organism>
<evidence type="ECO:0000313" key="10">
    <source>
        <dbReference type="Proteomes" id="UP000004947"/>
    </source>
</evidence>
<dbReference type="GO" id="GO:0003852">
    <property type="term" value="F:2-isopropylmalate synthase activity"/>
    <property type="evidence" value="ECO:0007669"/>
    <property type="project" value="UniProtKB-EC"/>
</dbReference>
<comment type="catalytic activity">
    <reaction evidence="1">
        <text>3-methyl-2-oxobutanoate + acetyl-CoA + H2O = (2S)-2-isopropylmalate + CoA + H(+)</text>
        <dbReference type="Rhea" id="RHEA:21524"/>
        <dbReference type="ChEBI" id="CHEBI:1178"/>
        <dbReference type="ChEBI" id="CHEBI:11851"/>
        <dbReference type="ChEBI" id="CHEBI:15377"/>
        <dbReference type="ChEBI" id="CHEBI:15378"/>
        <dbReference type="ChEBI" id="CHEBI:57287"/>
        <dbReference type="ChEBI" id="CHEBI:57288"/>
        <dbReference type="EC" id="2.3.3.13"/>
    </reaction>
</comment>
<dbReference type="PROSITE" id="PS50991">
    <property type="entry name" value="PYR_CT"/>
    <property type="match status" value="1"/>
</dbReference>
<dbReference type="GO" id="GO:0009098">
    <property type="term" value="P:L-leucine biosynthetic process"/>
    <property type="evidence" value="ECO:0007669"/>
    <property type="project" value="InterPro"/>
</dbReference>
<dbReference type="Gene3D" id="3.30.160.270">
    <property type="match status" value="1"/>
</dbReference>
<accession>A6DIP7</accession>
<dbReference type="AlphaFoldDB" id="A6DIP7"/>
<keyword evidence="5 7" id="KW-0808">Transferase</keyword>
<protein>
    <recommendedName>
        <fullName evidence="3">2-isopropylmalate synthase</fullName>
        <ecNumber evidence="3">2.3.3.13</ecNumber>
    </recommendedName>
</protein>
<evidence type="ECO:0000256" key="4">
    <source>
        <dbReference type="ARBA" id="ARBA00022605"/>
    </source>
</evidence>
<dbReference type="InterPro" id="IPR013785">
    <property type="entry name" value="Aldolase_TIM"/>
</dbReference>
<dbReference type="SUPFAM" id="SSF110921">
    <property type="entry name" value="2-isopropylmalate synthase LeuA, allosteric (dimerisation) domain"/>
    <property type="match status" value="1"/>
</dbReference>
<dbReference type="PROSITE" id="PS00816">
    <property type="entry name" value="AIPM_HOMOCIT_SYNTH_2"/>
    <property type="match status" value="1"/>
</dbReference>
<dbReference type="Pfam" id="PF22615">
    <property type="entry name" value="IPMS_D2"/>
    <property type="match status" value="1"/>
</dbReference>
<dbReference type="SMART" id="SM00917">
    <property type="entry name" value="LeuA_dimer"/>
    <property type="match status" value="1"/>
</dbReference>
<dbReference type="PANTHER" id="PTHR46911:SF1">
    <property type="entry name" value="2-ISOPROPYLMALATE SYNTHASE"/>
    <property type="match status" value="1"/>
</dbReference>
<gene>
    <name evidence="9" type="ORF">LNTAR_10471</name>
</gene>
<evidence type="ECO:0000313" key="9">
    <source>
        <dbReference type="EMBL" id="EDM28333.1"/>
    </source>
</evidence>
<dbReference type="InterPro" id="IPR036230">
    <property type="entry name" value="LeuA_allosteric_dom_sf"/>
</dbReference>
<dbReference type="PANTHER" id="PTHR46911">
    <property type="match status" value="1"/>
</dbReference>
<dbReference type="InterPro" id="IPR013709">
    <property type="entry name" value="2-isopropylmalate_synth_dimer"/>
</dbReference>
<dbReference type="CDD" id="cd07942">
    <property type="entry name" value="DRE_TIM_LeuA"/>
    <property type="match status" value="1"/>
</dbReference>
<comment type="caution">
    <text evidence="9">The sequence shown here is derived from an EMBL/GenBank/DDBJ whole genome shotgun (WGS) entry which is preliminary data.</text>
</comment>
<keyword evidence="4" id="KW-0028">Amino-acid biosynthesis</keyword>
<name>A6DIP7_9BACT</name>
<dbReference type="SUPFAM" id="SSF89000">
    <property type="entry name" value="post-HMGL domain-like"/>
    <property type="match status" value="1"/>
</dbReference>
<dbReference type="PROSITE" id="PS00815">
    <property type="entry name" value="AIPM_HOMOCIT_SYNTH_1"/>
    <property type="match status" value="1"/>
</dbReference>
<keyword evidence="6" id="KW-0100">Branched-chain amino acid biosynthesis</keyword>
<evidence type="ECO:0000256" key="1">
    <source>
        <dbReference type="ARBA" id="ARBA00000064"/>
    </source>
</evidence>
<dbReference type="InterPro" id="IPR000891">
    <property type="entry name" value="PYR_CT"/>
</dbReference>
<dbReference type="EC" id="2.3.3.13" evidence="3"/>
<dbReference type="InterPro" id="IPR002034">
    <property type="entry name" value="AIPM/Hcit_synth_CS"/>
</dbReference>
<evidence type="ECO:0000259" key="8">
    <source>
        <dbReference type="PROSITE" id="PS50991"/>
    </source>
</evidence>
<dbReference type="EMBL" id="ABCK01000005">
    <property type="protein sequence ID" value="EDM28333.1"/>
    <property type="molecule type" value="Genomic_DNA"/>
</dbReference>
<evidence type="ECO:0000256" key="3">
    <source>
        <dbReference type="ARBA" id="ARBA00012973"/>
    </source>
</evidence>
<comment type="similarity">
    <text evidence="2">Belongs to the alpha-IPM synthase/homocitrate synthase family. LeuA type 2 subfamily.</text>
</comment>
<dbReference type="InterPro" id="IPR039371">
    <property type="entry name" value="LeuA_N_DRE-TIM"/>
</dbReference>
<dbReference type="SUPFAM" id="SSF51569">
    <property type="entry name" value="Aldolase"/>
    <property type="match status" value="1"/>
</dbReference>
<dbReference type="InterPro" id="IPR054692">
    <property type="entry name" value="LeuA-like_post-cat"/>
</dbReference>
<evidence type="ECO:0000256" key="2">
    <source>
        <dbReference type="ARBA" id="ARBA00009767"/>
    </source>
</evidence>
<reference evidence="9 10" key="1">
    <citation type="journal article" date="2010" name="J. Bacteriol.">
        <title>Genome sequence of Lentisphaera araneosa HTCC2155T, the type species of the order Lentisphaerales in the phylum Lentisphaerae.</title>
        <authorList>
            <person name="Thrash J.C."/>
            <person name="Cho J.C."/>
            <person name="Vergin K.L."/>
            <person name="Morris R.M."/>
            <person name="Giovannoni S.J."/>
        </authorList>
    </citation>
    <scope>NUCLEOTIDE SEQUENCE [LARGE SCALE GENOMIC DNA]</scope>
    <source>
        <strain evidence="9 10">HTCC2155</strain>
    </source>
</reference>
<dbReference type="RefSeq" id="WP_007277776.1">
    <property type="nucleotide sequence ID" value="NZ_ABCK01000005.1"/>
</dbReference>
<dbReference type="STRING" id="313628.LNTAR_10471"/>
<feature type="domain" description="Pyruvate carboxyltransferase" evidence="8">
    <location>
        <begin position="26"/>
        <end position="299"/>
    </location>
</feature>
<sequence length="554" mass="62102">MKKYSPIPEIGIQNRTWPDTQITQSPTWCAVDLRDGNQALPDPLTLEQKKIYFDILVKIGFKEIEIGFPSASKDDYDFCRHLIDNKVIPDDVMISVLVPARPDLVVKTMDALRDVPKATVHFYVATSDLHREHVLGKSHQEVFEMCTATVQSIKEEASKLKESTFYLEFSPEEFTDTDLDFAVEVCDHVIEQWQPAADEKVILNLPATVERRPPTHYADMIELFQRKLKSEQAIISLHAHNDMGCAVASTQLAIQAGAHRVEGTLFGQGERSGNVDLITLVLNLQYLGIDTGLDFSDLMNITEQISELTNMPPHERHPYVGSLVFSAFSGSHQDAIHKSTLRKDELMETFGRWKIPYLHIDPADVGREFENLIRINSQSGKGGIAHIIEKEHNIKLPRFVQVDFAKRVQAYAEEVSREVSTQEVWKVFEEAYIAPKNPKLVLNNYWPYPDEDQSEIVNAKIEVEFKGETFTHEATGNGPISAFVAALKKLDIPDFVLEHFGEDSIGDSAQAEAVSSISVKNSDNGSVHIGFGYHSNINHAAARAIIAAVNKLIG</sequence>
<dbReference type="Gene3D" id="3.20.20.70">
    <property type="entry name" value="Aldolase class I"/>
    <property type="match status" value="1"/>
</dbReference>